<accession>A0ABP8B0E0</accession>
<evidence type="ECO:0000313" key="2">
    <source>
        <dbReference type="Proteomes" id="UP001500213"/>
    </source>
</evidence>
<name>A0ABP8B0E0_9MICO</name>
<proteinExistence type="predicted"/>
<evidence type="ECO:0000313" key="1">
    <source>
        <dbReference type="EMBL" id="GAA4194840.1"/>
    </source>
</evidence>
<dbReference type="Proteomes" id="UP001500213">
    <property type="component" value="Unassembled WGS sequence"/>
</dbReference>
<sequence length="67" mass="6767">MIESSSGAAGFSSSSAPIFAIAADISGSAARMRLLTPNPSVLCFDGAASSVIDIPSLKIHVTFDVLP</sequence>
<keyword evidence="2" id="KW-1185">Reference proteome</keyword>
<reference evidence="2" key="1">
    <citation type="journal article" date="2019" name="Int. J. Syst. Evol. Microbiol.">
        <title>The Global Catalogue of Microorganisms (GCM) 10K type strain sequencing project: providing services to taxonomists for standard genome sequencing and annotation.</title>
        <authorList>
            <consortium name="The Broad Institute Genomics Platform"/>
            <consortium name="The Broad Institute Genome Sequencing Center for Infectious Disease"/>
            <person name="Wu L."/>
            <person name="Ma J."/>
        </authorList>
    </citation>
    <scope>NUCLEOTIDE SEQUENCE [LARGE SCALE GENOMIC DNA]</scope>
    <source>
        <strain evidence="2">JCM 17593</strain>
    </source>
</reference>
<protein>
    <submittedName>
        <fullName evidence="1">Uncharacterized protein</fullName>
    </submittedName>
</protein>
<organism evidence="1 2">
    <name type="scientific">Gryllotalpicola kribbensis</name>
    <dbReference type="NCBI Taxonomy" id="993084"/>
    <lineage>
        <taxon>Bacteria</taxon>
        <taxon>Bacillati</taxon>
        <taxon>Actinomycetota</taxon>
        <taxon>Actinomycetes</taxon>
        <taxon>Micrococcales</taxon>
        <taxon>Microbacteriaceae</taxon>
        <taxon>Gryllotalpicola</taxon>
    </lineage>
</organism>
<dbReference type="EMBL" id="BAABBX010000017">
    <property type="protein sequence ID" value="GAA4194840.1"/>
    <property type="molecule type" value="Genomic_DNA"/>
</dbReference>
<comment type="caution">
    <text evidence="1">The sequence shown here is derived from an EMBL/GenBank/DDBJ whole genome shotgun (WGS) entry which is preliminary data.</text>
</comment>
<gene>
    <name evidence="1" type="ORF">GCM10022288_30850</name>
</gene>